<dbReference type="EMBL" id="JAWZZT010000088">
    <property type="protein sequence ID" value="MDX7017685.1"/>
    <property type="molecule type" value="Genomic_DNA"/>
</dbReference>
<evidence type="ECO:0000313" key="1">
    <source>
        <dbReference type="EMBL" id="MDX7017685.1"/>
    </source>
</evidence>
<gene>
    <name evidence="1" type="ORF">SJ059_24930</name>
</gene>
<protein>
    <submittedName>
        <fullName evidence="1">Uncharacterized protein</fullName>
    </submittedName>
</protein>
<dbReference type="Proteomes" id="UP001279012">
    <property type="component" value="Unassembled WGS sequence"/>
</dbReference>
<sequence length="169" mass="18711">DIAISRNSDVLESETFTPGWGATNKVYRRINTDERALWEETTYKVNAAYNKVPDVKTEVVYRAISAPSDSIRPIVEVKGDTAIDTQALPVRVLIRDQYKPDGDYDANTMGVWKVRLIQQKAYNETVALTDYAEASNGEAQFSVDLSGVDTSSVRIAAEAVLESPVEGYN</sequence>
<organism evidence="1 2">
    <name type="scientific">Klebsiella aerogenes</name>
    <name type="common">Enterobacter aerogenes</name>
    <dbReference type="NCBI Taxonomy" id="548"/>
    <lineage>
        <taxon>Bacteria</taxon>
        <taxon>Pseudomonadati</taxon>
        <taxon>Pseudomonadota</taxon>
        <taxon>Gammaproteobacteria</taxon>
        <taxon>Enterobacterales</taxon>
        <taxon>Enterobacteriaceae</taxon>
        <taxon>Klebsiella/Raoultella group</taxon>
        <taxon>Klebsiella</taxon>
    </lineage>
</organism>
<feature type="non-terminal residue" evidence="1">
    <location>
        <position position="1"/>
    </location>
</feature>
<evidence type="ECO:0000313" key="2">
    <source>
        <dbReference type="Proteomes" id="UP001279012"/>
    </source>
</evidence>
<name>A0AAW9E858_KLEAE</name>
<dbReference type="AlphaFoldDB" id="A0AAW9E858"/>
<accession>A0AAW9E858</accession>
<reference evidence="1" key="1">
    <citation type="submission" date="2023-11" db="EMBL/GenBank/DDBJ databases">
        <title>Detection of rare carbapenemases in Enterobacterales - comparison of two colorimetric and two CIM-based carbapenemase assays.</title>
        <authorList>
            <person name="Schaffarczyk L."/>
            <person name="Noster J."/>
            <person name="Stelzer Y."/>
            <person name="Sattler J."/>
            <person name="Gatermann S."/>
            <person name="Hamprecht A."/>
        </authorList>
    </citation>
    <scope>NUCLEOTIDE SEQUENCE</scope>
    <source>
        <strain evidence="1">CIM-Cont-037</strain>
    </source>
</reference>
<feature type="non-terminal residue" evidence="1">
    <location>
        <position position="169"/>
    </location>
</feature>
<proteinExistence type="predicted"/>
<comment type="caution">
    <text evidence="1">The sequence shown here is derived from an EMBL/GenBank/DDBJ whole genome shotgun (WGS) entry which is preliminary data.</text>
</comment>